<feature type="transmembrane region" description="Helical" evidence="1">
    <location>
        <begin position="109"/>
        <end position="138"/>
    </location>
</feature>
<dbReference type="GO" id="GO:0005886">
    <property type="term" value="C:plasma membrane"/>
    <property type="evidence" value="ECO:0007669"/>
    <property type="project" value="TreeGrafter"/>
</dbReference>
<evidence type="ECO:0008006" key="4">
    <source>
        <dbReference type="Google" id="ProtNLM"/>
    </source>
</evidence>
<dbReference type="GO" id="GO:0099604">
    <property type="term" value="F:ligand-gated calcium channel activity"/>
    <property type="evidence" value="ECO:0007669"/>
    <property type="project" value="TreeGrafter"/>
</dbReference>
<sequence>STEEVGTPLDQFIFSVLFETSKKAEDALKKCNDKIGAALIASSLLKTVSKLTKREAEFDLSANIMTNSSSINAWELAYATHLKTFMGQTCCQTKLKIIWRGRMATFTPWWQIVMALFLPFLVTTITFTISYLLFLWLFSYFVLVELEARVTTIEYVLWGWSFTMLCEELRQLVTSQGRTPLKKIWCWYVSNWNKYDLATFLVGMASILGPKIIMLGKMMIDVLVFVRILLIFVISFGIMYTAILFPNTRPSFLLLKRIFYVPYWQIFGETFLDVLTGDQESCTKKESVADDDTRCPEEHILAPVFGAAYMFLTNIILINLLISMFRQSIQSSNTTPVSVNYD</sequence>
<dbReference type="AlphaFoldDB" id="A0A9D4R3B3"/>
<dbReference type="PANTHER" id="PTHR13800:SF12">
    <property type="entry name" value="TRANSIENT RECEPTOR POTENTIAL CATION CHANNEL SUBFAMILY M MEMBER-LIKE 2"/>
    <property type="match status" value="1"/>
</dbReference>
<keyword evidence="3" id="KW-1185">Reference proteome</keyword>
<evidence type="ECO:0000313" key="3">
    <source>
        <dbReference type="Proteomes" id="UP000828390"/>
    </source>
</evidence>
<keyword evidence="1" id="KW-0812">Transmembrane</keyword>
<keyword evidence="1" id="KW-0472">Membrane</keyword>
<reference evidence="2" key="2">
    <citation type="submission" date="2020-11" db="EMBL/GenBank/DDBJ databases">
        <authorList>
            <person name="McCartney M.A."/>
            <person name="Auch B."/>
            <person name="Kono T."/>
            <person name="Mallez S."/>
            <person name="Becker A."/>
            <person name="Gohl D.M."/>
            <person name="Silverstein K.A.T."/>
            <person name="Koren S."/>
            <person name="Bechman K.B."/>
            <person name="Herman A."/>
            <person name="Abrahante J.E."/>
            <person name="Garbe J."/>
        </authorList>
    </citation>
    <scope>NUCLEOTIDE SEQUENCE</scope>
    <source>
        <strain evidence="2">Duluth1</strain>
        <tissue evidence="2">Whole animal</tissue>
    </source>
</reference>
<dbReference type="InterPro" id="IPR050927">
    <property type="entry name" value="TRPM"/>
</dbReference>
<protein>
    <recommendedName>
        <fullName evidence="4">Ion transport domain-containing protein</fullName>
    </recommendedName>
</protein>
<keyword evidence="1" id="KW-1133">Transmembrane helix</keyword>
<evidence type="ECO:0000313" key="2">
    <source>
        <dbReference type="EMBL" id="KAH3852437.1"/>
    </source>
</evidence>
<accession>A0A9D4R3B3</accession>
<feature type="transmembrane region" description="Helical" evidence="1">
    <location>
        <begin position="197"/>
        <end position="215"/>
    </location>
</feature>
<feature type="transmembrane region" description="Helical" evidence="1">
    <location>
        <begin position="222"/>
        <end position="245"/>
    </location>
</feature>
<dbReference type="PANTHER" id="PTHR13800">
    <property type="entry name" value="TRANSIENT RECEPTOR POTENTIAL CATION CHANNEL, SUBFAMILY M, MEMBER 6"/>
    <property type="match status" value="1"/>
</dbReference>
<feature type="transmembrane region" description="Helical" evidence="1">
    <location>
        <begin position="300"/>
        <end position="322"/>
    </location>
</feature>
<reference evidence="2" key="1">
    <citation type="journal article" date="2019" name="bioRxiv">
        <title>The Genome of the Zebra Mussel, Dreissena polymorpha: A Resource for Invasive Species Research.</title>
        <authorList>
            <person name="McCartney M.A."/>
            <person name="Auch B."/>
            <person name="Kono T."/>
            <person name="Mallez S."/>
            <person name="Zhang Y."/>
            <person name="Obille A."/>
            <person name="Becker A."/>
            <person name="Abrahante J.E."/>
            <person name="Garbe J."/>
            <person name="Badalamenti J.P."/>
            <person name="Herman A."/>
            <person name="Mangelson H."/>
            <person name="Liachko I."/>
            <person name="Sullivan S."/>
            <person name="Sone E.D."/>
            <person name="Koren S."/>
            <person name="Silverstein K.A.T."/>
            <person name="Beckman K.B."/>
            <person name="Gohl D.M."/>
        </authorList>
    </citation>
    <scope>NUCLEOTIDE SEQUENCE</scope>
    <source>
        <strain evidence="2">Duluth1</strain>
        <tissue evidence="2">Whole animal</tissue>
    </source>
</reference>
<feature type="non-terminal residue" evidence="2">
    <location>
        <position position="1"/>
    </location>
</feature>
<comment type="caution">
    <text evidence="2">The sequence shown here is derived from an EMBL/GenBank/DDBJ whole genome shotgun (WGS) entry which is preliminary data.</text>
</comment>
<evidence type="ECO:0000256" key="1">
    <source>
        <dbReference type="SAM" id="Phobius"/>
    </source>
</evidence>
<gene>
    <name evidence="2" type="ORF">DPMN_094946</name>
</gene>
<name>A0A9D4R3B3_DREPO</name>
<dbReference type="Proteomes" id="UP000828390">
    <property type="component" value="Unassembled WGS sequence"/>
</dbReference>
<proteinExistence type="predicted"/>
<organism evidence="2 3">
    <name type="scientific">Dreissena polymorpha</name>
    <name type="common">Zebra mussel</name>
    <name type="synonym">Mytilus polymorpha</name>
    <dbReference type="NCBI Taxonomy" id="45954"/>
    <lineage>
        <taxon>Eukaryota</taxon>
        <taxon>Metazoa</taxon>
        <taxon>Spiralia</taxon>
        <taxon>Lophotrochozoa</taxon>
        <taxon>Mollusca</taxon>
        <taxon>Bivalvia</taxon>
        <taxon>Autobranchia</taxon>
        <taxon>Heteroconchia</taxon>
        <taxon>Euheterodonta</taxon>
        <taxon>Imparidentia</taxon>
        <taxon>Neoheterodontei</taxon>
        <taxon>Myida</taxon>
        <taxon>Dreissenoidea</taxon>
        <taxon>Dreissenidae</taxon>
        <taxon>Dreissena</taxon>
    </lineage>
</organism>
<dbReference type="EMBL" id="JAIWYP010000003">
    <property type="protein sequence ID" value="KAH3852437.1"/>
    <property type="molecule type" value="Genomic_DNA"/>
</dbReference>